<feature type="transmembrane region" description="Helical" evidence="1">
    <location>
        <begin position="30"/>
        <end position="46"/>
    </location>
</feature>
<keyword evidence="1" id="KW-0812">Transmembrane</keyword>
<evidence type="ECO:0000313" key="2">
    <source>
        <dbReference type="EMBL" id="SDK14259.1"/>
    </source>
</evidence>
<dbReference type="PANTHER" id="PTHR31303:SF1">
    <property type="entry name" value="CTP-DEPENDENT DIACYLGLYCEROL KINASE 1"/>
    <property type="match status" value="1"/>
</dbReference>
<keyword evidence="2" id="KW-0808">Transferase</keyword>
<dbReference type="PANTHER" id="PTHR31303">
    <property type="entry name" value="CTP-DEPENDENT DIACYLGLYCEROL KINASE 1"/>
    <property type="match status" value="1"/>
</dbReference>
<keyword evidence="1" id="KW-1133">Transmembrane helix</keyword>
<gene>
    <name evidence="2" type="ORF">SAMN04488571_104171</name>
</gene>
<feature type="transmembrane region" description="Helical" evidence="1">
    <location>
        <begin position="154"/>
        <end position="180"/>
    </location>
</feature>
<dbReference type="EMBL" id="FNFT01000004">
    <property type="protein sequence ID" value="SDK14259.1"/>
    <property type="molecule type" value="Genomic_DNA"/>
</dbReference>
<dbReference type="AlphaFoldDB" id="A0A1G8ZGN7"/>
<dbReference type="InterPro" id="IPR037997">
    <property type="entry name" value="Dgk1-like"/>
</dbReference>
<dbReference type="GO" id="GO:0004143">
    <property type="term" value="F:ATP-dependent diacylglycerol kinase activity"/>
    <property type="evidence" value="ECO:0007669"/>
    <property type="project" value="InterPro"/>
</dbReference>
<dbReference type="Proteomes" id="UP000326500">
    <property type="component" value="Unassembled WGS sequence"/>
</dbReference>
<organism evidence="2 3">
    <name type="scientific">Methanoculleus thermophilus</name>
    <dbReference type="NCBI Taxonomy" id="2200"/>
    <lineage>
        <taxon>Archaea</taxon>
        <taxon>Methanobacteriati</taxon>
        <taxon>Methanobacteriota</taxon>
        <taxon>Stenosarchaea group</taxon>
        <taxon>Methanomicrobia</taxon>
        <taxon>Methanomicrobiales</taxon>
        <taxon>Methanomicrobiaceae</taxon>
        <taxon>Methanoculleus</taxon>
    </lineage>
</organism>
<feature type="transmembrane region" description="Helical" evidence="1">
    <location>
        <begin position="116"/>
        <end position="134"/>
    </location>
</feature>
<feature type="transmembrane region" description="Helical" evidence="1">
    <location>
        <begin position="91"/>
        <end position="110"/>
    </location>
</feature>
<evidence type="ECO:0000313" key="3">
    <source>
        <dbReference type="Proteomes" id="UP000326500"/>
    </source>
</evidence>
<accession>A0A1G8ZGN7</accession>
<keyword evidence="2" id="KW-0418">Kinase</keyword>
<evidence type="ECO:0000256" key="1">
    <source>
        <dbReference type="SAM" id="Phobius"/>
    </source>
</evidence>
<sequence>MPLAVMLRPDESLTVCTPIPERMNESLRQVVHLVFGLGIAGFVLLFDRDLALAVLMIALFGGSILSDAVSRGYTIPVISRILAGLERRDAVPGRGALFFAIGALFCLVFFPKGIAFAGLVVLSLLDSVTTLVGVRFGRTRIYNHKSLEGTSAGIVVTAVVLSLIVPPPIALLTAAIAGLAELASPVDDNLVVPVVACLVLAVLL</sequence>
<dbReference type="STRING" id="2200.GCA_001571405_01383"/>
<protein>
    <submittedName>
        <fullName evidence="2">Dolichol kinase</fullName>
    </submittedName>
</protein>
<feature type="transmembrane region" description="Helical" evidence="1">
    <location>
        <begin position="52"/>
        <end position="70"/>
    </location>
</feature>
<name>A0A1G8ZGN7_9EURY</name>
<proteinExistence type="predicted"/>
<keyword evidence="3" id="KW-1185">Reference proteome</keyword>
<reference evidence="2 3" key="1">
    <citation type="submission" date="2016-10" db="EMBL/GenBank/DDBJ databases">
        <authorList>
            <person name="Varghese N."/>
            <person name="Submissions S."/>
        </authorList>
    </citation>
    <scope>NUCLEOTIDE SEQUENCE [LARGE SCALE GENOMIC DNA]</scope>
    <source>
        <strain evidence="2 3">DSM 2373</strain>
    </source>
</reference>
<keyword evidence="1" id="KW-0472">Membrane</keyword>